<dbReference type="Proteomes" id="UP000289738">
    <property type="component" value="Chromosome A03"/>
</dbReference>
<keyword evidence="1" id="KW-0863">Zinc-finger</keyword>
<dbReference type="EMBL" id="SDMP01000003">
    <property type="protein sequence ID" value="RYR66791.1"/>
    <property type="molecule type" value="Genomic_DNA"/>
</dbReference>
<dbReference type="InterPro" id="IPR001878">
    <property type="entry name" value="Znf_CCHC"/>
</dbReference>
<dbReference type="Gene3D" id="4.10.60.10">
    <property type="entry name" value="Zinc finger, CCHC-type"/>
    <property type="match status" value="1"/>
</dbReference>
<dbReference type="AlphaFoldDB" id="A0A445DUK6"/>
<sequence length="224" mass="24597">MPCPHACNAIFEKGDNPEEYCSNYYSPAAYHATNGKSIAPINGENMCPKVNCDTIIPPVFRVKPGRPRMVQIREPDENRSQSMYRRMGTSVTCSNCGQYGHNRRHCPNSIVSVTGLVEPGFGAHAAGAATRGRGRRRGARLGRGRGRGRGYDEFKLELLLGVGESIKGGTNCRETHAQEENSEGKCPTTFSFQRETFRGIRALPPSSGAIKMSEKLNAKPHIRT</sequence>
<dbReference type="GO" id="GO:0008270">
    <property type="term" value="F:zinc ion binding"/>
    <property type="evidence" value="ECO:0007669"/>
    <property type="project" value="UniProtKB-KW"/>
</dbReference>
<protein>
    <recommendedName>
        <fullName evidence="3">CCHC-type domain-containing protein</fullName>
    </recommendedName>
</protein>
<evidence type="ECO:0000313" key="4">
    <source>
        <dbReference type="EMBL" id="RYR66791.1"/>
    </source>
</evidence>
<reference evidence="4 5" key="1">
    <citation type="submission" date="2019-01" db="EMBL/GenBank/DDBJ databases">
        <title>Sequencing of cultivated peanut Arachis hypogaea provides insights into genome evolution and oil improvement.</title>
        <authorList>
            <person name="Chen X."/>
        </authorList>
    </citation>
    <scope>NUCLEOTIDE SEQUENCE [LARGE SCALE GENOMIC DNA]</scope>
    <source>
        <strain evidence="5">cv. Fuhuasheng</strain>
        <tissue evidence="4">Leaves</tissue>
    </source>
</reference>
<feature type="region of interest" description="Disordered" evidence="2">
    <location>
        <begin position="126"/>
        <end position="145"/>
    </location>
</feature>
<dbReference type="SUPFAM" id="SSF57756">
    <property type="entry name" value="Retrovirus zinc finger-like domains"/>
    <property type="match status" value="1"/>
</dbReference>
<gene>
    <name evidence="4" type="ORF">Ahy_A03g012856</name>
</gene>
<evidence type="ECO:0000259" key="3">
    <source>
        <dbReference type="PROSITE" id="PS50158"/>
    </source>
</evidence>
<dbReference type="InterPro" id="IPR036875">
    <property type="entry name" value="Znf_CCHC_sf"/>
</dbReference>
<keyword evidence="1" id="KW-0479">Metal-binding</keyword>
<organism evidence="4 5">
    <name type="scientific">Arachis hypogaea</name>
    <name type="common">Peanut</name>
    <dbReference type="NCBI Taxonomy" id="3818"/>
    <lineage>
        <taxon>Eukaryota</taxon>
        <taxon>Viridiplantae</taxon>
        <taxon>Streptophyta</taxon>
        <taxon>Embryophyta</taxon>
        <taxon>Tracheophyta</taxon>
        <taxon>Spermatophyta</taxon>
        <taxon>Magnoliopsida</taxon>
        <taxon>eudicotyledons</taxon>
        <taxon>Gunneridae</taxon>
        <taxon>Pentapetalae</taxon>
        <taxon>rosids</taxon>
        <taxon>fabids</taxon>
        <taxon>Fabales</taxon>
        <taxon>Fabaceae</taxon>
        <taxon>Papilionoideae</taxon>
        <taxon>50 kb inversion clade</taxon>
        <taxon>dalbergioids sensu lato</taxon>
        <taxon>Dalbergieae</taxon>
        <taxon>Pterocarpus clade</taxon>
        <taxon>Arachis</taxon>
    </lineage>
</organism>
<comment type="caution">
    <text evidence="4">The sequence shown here is derived from an EMBL/GenBank/DDBJ whole genome shotgun (WGS) entry which is preliminary data.</text>
</comment>
<dbReference type="GO" id="GO:0003676">
    <property type="term" value="F:nucleic acid binding"/>
    <property type="evidence" value="ECO:0007669"/>
    <property type="project" value="InterPro"/>
</dbReference>
<dbReference type="STRING" id="3818.A0A445DUK6"/>
<evidence type="ECO:0000256" key="1">
    <source>
        <dbReference type="PROSITE-ProRule" id="PRU00047"/>
    </source>
</evidence>
<proteinExistence type="predicted"/>
<keyword evidence="1" id="KW-0862">Zinc</keyword>
<name>A0A445DUK6_ARAHY</name>
<keyword evidence="5" id="KW-1185">Reference proteome</keyword>
<dbReference type="PROSITE" id="PS50158">
    <property type="entry name" value="ZF_CCHC"/>
    <property type="match status" value="1"/>
</dbReference>
<evidence type="ECO:0000256" key="2">
    <source>
        <dbReference type="SAM" id="MobiDB-lite"/>
    </source>
</evidence>
<feature type="domain" description="CCHC-type" evidence="3">
    <location>
        <begin position="93"/>
        <end position="108"/>
    </location>
</feature>
<evidence type="ECO:0000313" key="5">
    <source>
        <dbReference type="Proteomes" id="UP000289738"/>
    </source>
</evidence>
<feature type="compositionally biased region" description="Basic residues" evidence="2">
    <location>
        <begin position="132"/>
        <end position="145"/>
    </location>
</feature>
<accession>A0A445DUK6</accession>